<evidence type="ECO:0000256" key="2">
    <source>
        <dbReference type="ARBA" id="ARBA00012980"/>
    </source>
</evidence>
<keyword evidence="6 12" id="KW-0547">Nucleotide-binding</keyword>
<evidence type="ECO:0000256" key="5">
    <source>
        <dbReference type="ARBA" id="ARBA00022727"/>
    </source>
</evidence>
<dbReference type="InterPro" id="IPR018094">
    <property type="entry name" value="Thymidylate_kinase"/>
</dbReference>
<evidence type="ECO:0000256" key="3">
    <source>
        <dbReference type="ARBA" id="ARBA00017144"/>
    </source>
</evidence>
<keyword evidence="7 12" id="KW-0418">Kinase</keyword>
<reference evidence="14" key="1">
    <citation type="journal article" date="2020" name="mSystems">
        <title>Genome- and Community-Level Interaction Insights into Carbon Utilization and Element Cycling Functions of Hydrothermarchaeota in Hydrothermal Sediment.</title>
        <authorList>
            <person name="Zhou Z."/>
            <person name="Liu Y."/>
            <person name="Xu W."/>
            <person name="Pan J."/>
            <person name="Luo Z.H."/>
            <person name="Li M."/>
        </authorList>
    </citation>
    <scope>NUCLEOTIDE SEQUENCE [LARGE SCALE GENOMIC DNA]</scope>
    <source>
        <strain evidence="14">SpSt-479</strain>
    </source>
</reference>
<keyword evidence="4 12" id="KW-0808">Transferase</keyword>
<dbReference type="NCBIfam" id="TIGR00041">
    <property type="entry name" value="DTMP_kinase"/>
    <property type="match status" value="1"/>
</dbReference>
<dbReference type="EMBL" id="DSUJ01000008">
    <property type="protein sequence ID" value="HFI91486.1"/>
    <property type="molecule type" value="Genomic_DNA"/>
</dbReference>
<accession>A0A7V3E749</accession>
<dbReference type="GO" id="GO:0006235">
    <property type="term" value="P:dTTP biosynthetic process"/>
    <property type="evidence" value="ECO:0007669"/>
    <property type="project" value="UniProtKB-UniRule"/>
</dbReference>
<dbReference type="GO" id="GO:0006227">
    <property type="term" value="P:dUDP biosynthetic process"/>
    <property type="evidence" value="ECO:0007669"/>
    <property type="project" value="TreeGrafter"/>
</dbReference>
<dbReference type="InterPro" id="IPR039430">
    <property type="entry name" value="Thymidylate_kin-like_dom"/>
</dbReference>
<dbReference type="HAMAP" id="MF_00165">
    <property type="entry name" value="Thymidylate_kinase"/>
    <property type="match status" value="1"/>
</dbReference>
<dbReference type="InterPro" id="IPR027417">
    <property type="entry name" value="P-loop_NTPase"/>
</dbReference>
<evidence type="ECO:0000256" key="7">
    <source>
        <dbReference type="ARBA" id="ARBA00022777"/>
    </source>
</evidence>
<dbReference type="GO" id="GO:0006233">
    <property type="term" value="P:dTDP biosynthetic process"/>
    <property type="evidence" value="ECO:0007669"/>
    <property type="project" value="InterPro"/>
</dbReference>
<protein>
    <recommendedName>
        <fullName evidence="3 12">Thymidylate kinase</fullName>
        <ecNumber evidence="2 12">2.7.4.9</ecNumber>
    </recommendedName>
    <alternativeName>
        <fullName evidence="9 12">dTMP kinase</fullName>
    </alternativeName>
</protein>
<name>A0A7V3E749_9BACT</name>
<sequence>MFITFEGIDFCGKSTQVELLKNYFERKGKSVKVIREPGGTEISEKIREILLDKKNNKMFMETELLLFSASRAQLVREKIIPFIQEGSVVISDRFHDSSTAYQGFGRGLPIDSVLSVHKLAIGNTIPDLTFFIDIPVSVAIKRKAEKTHQELDRIEVSSNDFFEKVRNGYLSIAKEEKRFRIIDGTKSIEEIHNIIINYIEEFEQR</sequence>
<dbReference type="RefSeq" id="WP_304142232.1">
    <property type="nucleotide sequence ID" value="NZ_JAOAIE010000003.1"/>
</dbReference>
<evidence type="ECO:0000256" key="4">
    <source>
        <dbReference type="ARBA" id="ARBA00022679"/>
    </source>
</evidence>
<evidence type="ECO:0000256" key="1">
    <source>
        <dbReference type="ARBA" id="ARBA00009776"/>
    </source>
</evidence>
<dbReference type="GO" id="GO:0004798">
    <property type="term" value="F:dTMP kinase activity"/>
    <property type="evidence" value="ECO:0007669"/>
    <property type="project" value="UniProtKB-UniRule"/>
</dbReference>
<keyword evidence="8 12" id="KW-0067">ATP-binding</keyword>
<dbReference type="AlphaFoldDB" id="A0A7V3E749"/>
<dbReference type="Gene3D" id="3.40.50.300">
    <property type="entry name" value="P-loop containing nucleotide triphosphate hydrolases"/>
    <property type="match status" value="1"/>
</dbReference>
<feature type="domain" description="Thymidylate kinase-like" evidence="13">
    <location>
        <begin position="5"/>
        <end position="195"/>
    </location>
</feature>
<keyword evidence="5 12" id="KW-0545">Nucleotide biosynthesis</keyword>
<comment type="function">
    <text evidence="11 12">Phosphorylation of dTMP to form dTDP in both de novo and salvage pathways of dTTP synthesis.</text>
</comment>
<dbReference type="EC" id="2.7.4.9" evidence="2 12"/>
<evidence type="ECO:0000313" key="14">
    <source>
        <dbReference type="EMBL" id="HFI91486.1"/>
    </source>
</evidence>
<evidence type="ECO:0000259" key="13">
    <source>
        <dbReference type="Pfam" id="PF02223"/>
    </source>
</evidence>
<dbReference type="GO" id="GO:0005829">
    <property type="term" value="C:cytosol"/>
    <property type="evidence" value="ECO:0007669"/>
    <property type="project" value="TreeGrafter"/>
</dbReference>
<dbReference type="SUPFAM" id="SSF52540">
    <property type="entry name" value="P-loop containing nucleoside triphosphate hydrolases"/>
    <property type="match status" value="1"/>
</dbReference>
<organism evidence="14">
    <name type="scientific">Ignavibacterium album</name>
    <dbReference type="NCBI Taxonomy" id="591197"/>
    <lineage>
        <taxon>Bacteria</taxon>
        <taxon>Pseudomonadati</taxon>
        <taxon>Ignavibacteriota</taxon>
        <taxon>Ignavibacteria</taxon>
        <taxon>Ignavibacteriales</taxon>
        <taxon>Ignavibacteriaceae</taxon>
        <taxon>Ignavibacterium</taxon>
    </lineage>
</organism>
<dbReference type="FunFam" id="3.40.50.300:FF:000225">
    <property type="entry name" value="Thymidylate kinase"/>
    <property type="match status" value="1"/>
</dbReference>
<comment type="caution">
    <text evidence="14">The sequence shown here is derived from an EMBL/GenBank/DDBJ whole genome shotgun (WGS) entry which is preliminary data.</text>
</comment>
<comment type="caution">
    <text evidence="12">Lacks conserved residue(s) required for the propagation of feature annotation.</text>
</comment>
<dbReference type="PANTHER" id="PTHR10344">
    <property type="entry name" value="THYMIDYLATE KINASE"/>
    <property type="match status" value="1"/>
</dbReference>
<evidence type="ECO:0000256" key="9">
    <source>
        <dbReference type="ARBA" id="ARBA00029962"/>
    </source>
</evidence>
<gene>
    <name evidence="12" type="primary">tmk</name>
    <name evidence="14" type="ORF">ENS31_08170</name>
</gene>
<proteinExistence type="inferred from homology"/>
<evidence type="ECO:0000256" key="12">
    <source>
        <dbReference type="HAMAP-Rule" id="MF_00165"/>
    </source>
</evidence>
<evidence type="ECO:0000256" key="8">
    <source>
        <dbReference type="ARBA" id="ARBA00022840"/>
    </source>
</evidence>
<dbReference type="InterPro" id="IPR018095">
    <property type="entry name" value="Thymidylate_kin_CS"/>
</dbReference>
<evidence type="ECO:0000256" key="11">
    <source>
        <dbReference type="ARBA" id="ARBA00057735"/>
    </source>
</evidence>
<comment type="similarity">
    <text evidence="1 12">Belongs to the thymidylate kinase family.</text>
</comment>
<dbReference type="PROSITE" id="PS01331">
    <property type="entry name" value="THYMIDYLATE_KINASE"/>
    <property type="match status" value="1"/>
</dbReference>
<comment type="catalytic activity">
    <reaction evidence="10 12">
        <text>dTMP + ATP = dTDP + ADP</text>
        <dbReference type="Rhea" id="RHEA:13517"/>
        <dbReference type="ChEBI" id="CHEBI:30616"/>
        <dbReference type="ChEBI" id="CHEBI:58369"/>
        <dbReference type="ChEBI" id="CHEBI:63528"/>
        <dbReference type="ChEBI" id="CHEBI:456216"/>
        <dbReference type="EC" id="2.7.4.9"/>
    </reaction>
</comment>
<dbReference type="GO" id="GO:0005524">
    <property type="term" value="F:ATP binding"/>
    <property type="evidence" value="ECO:0007669"/>
    <property type="project" value="UniProtKB-UniRule"/>
</dbReference>
<evidence type="ECO:0000256" key="10">
    <source>
        <dbReference type="ARBA" id="ARBA00048743"/>
    </source>
</evidence>
<dbReference type="CDD" id="cd01672">
    <property type="entry name" value="TMPK"/>
    <property type="match status" value="1"/>
</dbReference>
<dbReference type="Pfam" id="PF02223">
    <property type="entry name" value="Thymidylate_kin"/>
    <property type="match status" value="1"/>
</dbReference>
<evidence type="ECO:0000256" key="6">
    <source>
        <dbReference type="ARBA" id="ARBA00022741"/>
    </source>
</evidence>
<dbReference type="PANTHER" id="PTHR10344:SF4">
    <property type="entry name" value="UMP-CMP KINASE 2, MITOCHONDRIAL"/>
    <property type="match status" value="1"/>
</dbReference>